<dbReference type="PANTHER" id="PTHR45806">
    <property type="entry name" value="SYNAPTOBREVIN HOMOLOG YKT6"/>
    <property type="match status" value="1"/>
</dbReference>
<keyword evidence="4" id="KW-0564">Palmitate</keyword>
<dbReference type="InterPro" id="IPR042855">
    <property type="entry name" value="V_SNARE_CC"/>
</dbReference>
<reference evidence="11 12" key="1">
    <citation type="journal article" date="2024" name="Nat. Commun.">
        <title>Phylogenomics reveals the evolutionary origins of lichenization in chlorophyte algae.</title>
        <authorList>
            <person name="Puginier C."/>
            <person name="Libourel C."/>
            <person name="Otte J."/>
            <person name="Skaloud P."/>
            <person name="Haon M."/>
            <person name="Grisel S."/>
            <person name="Petersen M."/>
            <person name="Berrin J.G."/>
            <person name="Delaux P.M."/>
            <person name="Dal Grande F."/>
            <person name="Keller J."/>
        </authorList>
    </citation>
    <scope>NUCLEOTIDE SEQUENCE [LARGE SCALE GENOMIC DNA]</scope>
    <source>
        <strain evidence="11 12">SAG 2145</strain>
    </source>
</reference>
<evidence type="ECO:0000259" key="9">
    <source>
        <dbReference type="PROSITE" id="PS50859"/>
    </source>
</evidence>
<dbReference type="Pfam" id="PF00957">
    <property type="entry name" value="Synaptobrevin"/>
    <property type="match status" value="1"/>
</dbReference>
<dbReference type="PANTHER" id="PTHR45806:SF1">
    <property type="entry name" value="SYNAPTOBREVIN HOMOLOG YKT6"/>
    <property type="match status" value="1"/>
</dbReference>
<comment type="caution">
    <text evidence="11">The sequence shown here is derived from an EMBL/GenBank/DDBJ whole genome shotgun (WGS) entry which is preliminary data.</text>
</comment>
<keyword evidence="5" id="KW-0449">Lipoprotein</keyword>
<dbReference type="PROSITE" id="PS50859">
    <property type="entry name" value="LONGIN"/>
    <property type="match status" value="1"/>
</dbReference>
<evidence type="ECO:0000256" key="8">
    <source>
        <dbReference type="PROSITE-ProRule" id="PRU00290"/>
    </source>
</evidence>
<evidence type="ECO:0000313" key="11">
    <source>
        <dbReference type="EMBL" id="KAK9843099.1"/>
    </source>
</evidence>
<dbReference type="AlphaFoldDB" id="A0AAW1SC07"/>
<proteinExistence type="inferred from homology"/>
<dbReference type="GO" id="GO:0005794">
    <property type="term" value="C:Golgi apparatus"/>
    <property type="evidence" value="ECO:0007669"/>
    <property type="project" value="TreeGrafter"/>
</dbReference>
<keyword evidence="2" id="KW-0488">Methylation</keyword>
<keyword evidence="3" id="KW-0472">Membrane</keyword>
<evidence type="ECO:0000256" key="1">
    <source>
        <dbReference type="ARBA" id="ARBA00008025"/>
    </source>
</evidence>
<dbReference type="GO" id="GO:0006888">
    <property type="term" value="P:endoplasmic reticulum to Golgi vesicle-mediated transport"/>
    <property type="evidence" value="ECO:0007669"/>
    <property type="project" value="TreeGrafter"/>
</dbReference>
<dbReference type="Gene3D" id="3.30.450.50">
    <property type="entry name" value="Longin domain"/>
    <property type="match status" value="1"/>
</dbReference>
<organism evidence="11 12">
    <name type="scientific">Apatococcus lobatus</name>
    <dbReference type="NCBI Taxonomy" id="904363"/>
    <lineage>
        <taxon>Eukaryota</taxon>
        <taxon>Viridiplantae</taxon>
        <taxon>Chlorophyta</taxon>
        <taxon>core chlorophytes</taxon>
        <taxon>Trebouxiophyceae</taxon>
        <taxon>Chlorellales</taxon>
        <taxon>Chlorellaceae</taxon>
        <taxon>Apatococcus</taxon>
    </lineage>
</organism>
<dbReference type="Pfam" id="PF13774">
    <property type="entry name" value="Longin"/>
    <property type="match status" value="1"/>
</dbReference>
<keyword evidence="6" id="KW-0636">Prenylation</keyword>
<evidence type="ECO:0000259" key="10">
    <source>
        <dbReference type="PROSITE" id="PS50892"/>
    </source>
</evidence>
<keyword evidence="8" id="KW-0175">Coiled coil</keyword>
<dbReference type="InterPro" id="IPR011012">
    <property type="entry name" value="Longin-like_dom_sf"/>
</dbReference>
<protein>
    <submittedName>
        <fullName evidence="11">Uncharacterized protein</fullName>
    </submittedName>
</protein>
<dbReference type="PROSITE" id="PS50892">
    <property type="entry name" value="V_SNARE"/>
    <property type="match status" value="1"/>
</dbReference>
<dbReference type="Proteomes" id="UP001438707">
    <property type="component" value="Unassembled WGS sequence"/>
</dbReference>
<keyword evidence="12" id="KW-1185">Reference proteome</keyword>
<comment type="similarity">
    <text evidence="1">Belongs to the synaptobrevin family.</text>
</comment>
<evidence type="ECO:0000256" key="7">
    <source>
        <dbReference type="ARBA" id="ARBA00046278"/>
    </source>
</evidence>
<accession>A0AAW1SC07</accession>
<dbReference type="SUPFAM" id="SSF64356">
    <property type="entry name" value="SNARE-like"/>
    <property type="match status" value="1"/>
</dbReference>
<feature type="domain" description="Longin" evidence="9">
    <location>
        <begin position="7"/>
        <end position="135"/>
    </location>
</feature>
<dbReference type="CDD" id="cd14824">
    <property type="entry name" value="Longin"/>
    <property type="match status" value="1"/>
</dbReference>
<dbReference type="InterPro" id="IPR010908">
    <property type="entry name" value="Longin_dom"/>
</dbReference>
<evidence type="ECO:0000256" key="2">
    <source>
        <dbReference type="ARBA" id="ARBA00022481"/>
    </source>
</evidence>
<evidence type="ECO:0000256" key="3">
    <source>
        <dbReference type="ARBA" id="ARBA00023136"/>
    </source>
</evidence>
<gene>
    <name evidence="11" type="ORF">WJX74_006942</name>
</gene>
<evidence type="ECO:0000256" key="6">
    <source>
        <dbReference type="ARBA" id="ARBA00023289"/>
    </source>
</evidence>
<name>A0AAW1SC07_9CHLO</name>
<dbReference type="Gene3D" id="1.20.5.110">
    <property type="match status" value="1"/>
</dbReference>
<dbReference type="EMBL" id="JALJOS010000002">
    <property type="protein sequence ID" value="KAK9843099.1"/>
    <property type="molecule type" value="Genomic_DNA"/>
</dbReference>
<dbReference type="SUPFAM" id="SSF58038">
    <property type="entry name" value="SNARE fusion complex"/>
    <property type="match status" value="1"/>
</dbReference>
<evidence type="ECO:0000313" key="12">
    <source>
        <dbReference type="Proteomes" id="UP001438707"/>
    </source>
</evidence>
<comment type="subcellular location">
    <subcellularLocation>
        <location evidence="7">Endomembrane system</location>
        <topology evidence="7">Lipid-anchor</topology>
        <orientation evidence="7">Cytoplasmic side</orientation>
    </subcellularLocation>
</comment>
<dbReference type="SMART" id="SM01270">
    <property type="entry name" value="Longin"/>
    <property type="match status" value="1"/>
</dbReference>
<evidence type="ECO:0000256" key="4">
    <source>
        <dbReference type="ARBA" id="ARBA00023139"/>
    </source>
</evidence>
<feature type="domain" description="V-SNARE coiled-coil homology" evidence="10">
    <location>
        <begin position="139"/>
        <end position="199"/>
    </location>
</feature>
<evidence type="ECO:0000256" key="5">
    <source>
        <dbReference type="ARBA" id="ARBA00023288"/>
    </source>
</evidence>
<sequence length="199" mass="22678">MKLTAVALFKWNGENSDALMLGLAADLSTFGFFQRGTVKEMLVFLCRTVAKRTPTGRRQTVQQDDYFCHVYNRDGLVGMAVVDKDYNSRSAFCVVNKILDDFSAESSDRWRTVQQDNTDAQPVLDAAVIKFQDPTQADKLAKIQQDLDDTKVVLHQTIESMLQRGEKLDTLMERSNDLSMSSQMFYKQARKTNSCCRFM</sequence>
<dbReference type="GO" id="GO:0005484">
    <property type="term" value="F:SNAP receptor activity"/>
    <property type="evidence" value="ECO:0007669"/>
    <property type="project" value="TreeGrafter"/>
</dbReference>